<sequence>HHHHWIRHSLDLAAMREALAHLPGRHSFLGFAKEEVRAGERELYEARMEEVEGEAGRELRFYFRGQSFLRGQVRGMVGTLLEVGLGKRSPDSIRLILQTQDRGQAGPSAPPQGLYFLEAAYPPEKLSPR</sequence>
<organism evidence="6 7">
    <name type="scientific">Thermus scotoductus</name>
    <dbReference type="NCBI Taxonomy" id="37636"/>
    <lineage>
        <taxon>Bacteria</taxon>
        <taxon>Thermotogati</taxon>
        <taxon>Deinococcota</taxon>
        <taxon>Deinococci</taxon>
        <taxon>Thermales</taxon>
        <taxon>Thermaceae</taxon>
        <taxon>Thermus</taxon>
    </lineage>
</organism>
<evidence type="ECO:0000256" key="3">
    <source>
        <dbReference type="ARBA" id="ARBA00023235"/>
    </source>
</evidence>
<dbReference type="PANTHER" id="PTHR11142:SF0">
    <property type="entry name" value="TRNA PSEUDOURIDINE SYNTHASE-LIKE 1"/>
    <property type="match status" value="1"/>
</dbReference>
<feature type="domain" description="Pseudouridine synthase I TruA alpha/beta" evidence="5">
    <location>
        <begin position="18"/>
        <end position="122"/>
    </location>
</feature>
<comment type="similarity">
    <text evidence="1 4">Belongs to the tRNA pseudouridine synthase TruA family.</text>
</comment>
<evidence type="ECO:0000313" key="6">
    <source>
        <dbReference type="EMBL" id="RTI08045.1"/>
    </source>
</evidence>
<evidence type="ECO:0000256" key="2">
    <source>
        <dbReference type="ARBA" id="ARBA00022694"/>
    </source>
</evidence>
<dbReference type="EC" id="5.4.99.12" evidence="4"/>
<protein>
    <recommendedName>
        <fullName evidence="4">tRNA pseudouridine synthase</fullName>
        <ecNumber evidence="4">5.4.99.12</ecNumber>
    </recommendedName>
</protein>
<dbReference type="Gene3D" id="3.30.70.660">
    <property type="entry name" value="Pseudouridine synthase I, catalytic domain, C-terminal subdomain"/>
    <property type="match status" value="1"/>
</dbReference>
<dbReference type="GO" id="GO:0160147">
    <property type="term" value="F:tRNA pseudouridine(38-40) synthase activity"/>
    <property type="evidence" value="ECO:0007669"/>
    <property type="project" value="UniProtKB-EC"/>
</dbReference>
<dbReference type="InterPro" id="IPR020103">
    <property type="entry name" value="PsdUridine_synth_cat_dom_sf"/>
</dbReference>
<comment type="catalytic activity">
    <reaction evidence="4">
        <text>uridine(38/39/40) in tRNA = pseudouridine(38/39/40) in tRNA</text>
        <dbReference type="Rhea" id="RHEA:22376"/>
        <dbReference type="Rhea" id="RHEA-COMP:10085"/>
        <dbReference type="Rhea" id="RHEA-COMP:10087"/>
        <dbReference type="ChEBI" id="CHEBI:65314"/>
        <dbReference type="ChEBI" id="CHEBI:65315"/>
        <dbReference type="EC" id="5.4.99.12"/>
    </reaction>
</comment>
<keyword evidence="2 4" id="KW-0819">tRNA processing</keyword>
<reference evidence="6 7" key="1">
    <citation type="journal article" date="2019" name="Extremophiles">
        <title>Biogeography of thermophiles and predominance of Thermus scotoductus in domestic water heaters.</title>
        <authorList>
            <person name="Wilpiszeski R.L."/>
            <person name="Zhang Z."/>
            <person name="House C.H."/>
        </authorList>
    </citation>
    <scope>NUCLEOTIDE SEQUENCE [LARGE SCALE GENOMIC DNA]</scope>
    <source>
        <strain evidence="6 7">17_S17</strain>
    </source>
</reference>
<evidence type="ECO:0000256" key="1">
    <source>
        <dbReference type="ARBA" id="ARBA00009375"/>
    </source>
</evidence>
<dbReference type="InterPro" id="IPR020095">
    <property type="entry name" value="PsdUridine_synth_TruA_C"/>
</dbReference>
<feature type="non-terminal residue" evidence="6">
    <location>
        <position position="1"/>
    </location>
</feature>
<dbReference type="AlphaFoldDB" id="A0A430UNX0"/>
<name>A0A430UNX0_THESC</name>
<dbReference type="Proteomes" id="UP000287173">
    <property type="component" value="Unassembled WGS sequence"/>
</dbReference>
<accession>A0A430UNX0</accession>
<comment type="caution">
    <text evidence="6">The sequence shown here is derived from an EMBL/GenBank/DDBJ whole genome shotgun (WGS) entry which is preliminary data.</text>
</comment>
<dbReference type="EMBL" id="PEMG01000222">
    <property type="protein sequence ID" value="RTI08045.1"/>
    <property type="molecule type" value="Genomic_DNA"/>
</dbReference>
<evidence type="ECO:0000256" key="4">
    <source>
        <dbReference type="RuleBase" id="RU003792"/>
    </source>
</evidence>
<keyword evidence="3 4" id="KW-0413">Isomerase</keyword>
<evidence type="ECO:0000313" key="7">
    <source>
        <dbReference type="Proteomes" id="UP000287173"/>
    </source>
</evidence>
<dbReference type="GO" id="GO:0031119">
    <property type="term" value="P:tRNA pseudouridine synthesis"/>
    <property type="evidence" value="ECO:0007669"/>
    <property type="project" value="TreeGrafter"/>
</dbReference>
<dbReference type="GO" id="GO:0003723">
    <property type="term" value="F:RNA binding"/>
    <property type="evidence" value="ECO:0007669"/>
    <property type="project" value="InterPro"/>
</dbReference>
<dbReference type="InterPro" id="IPR001406">
    <property type="entry name" value="PsdUridine_synth_TruA"/>
</dbReference>
<dbReference type="SUPFAM" id="SSF55120">
    <property type="entry name" value="Pseudouridine synthase"/>
    <property type="match status" value="1"/>
</dbReference>
<evidence type="ECO:0000259" key="5">
    <source>
        <dbReference type="Pfam" id="PF01416"/>
    </source>
</evidence>
<gene>
    <name evidence="6" type="ORF">CSW30_07805</name>
</gene>
<dbReference type="PANTHER" id="PTHR11142">
    <property type="entry name" value="PSEUDOURIDYLATE SYNTHASE"/>
    <property type="match status" value="1"/>
</dbReference>
<proteinExistence type="inferred from homology"/>
<dbReference type="Pfam" id="PF01416">
    <property type="entry name" value="PseudoU_synth_1"/>
    <property type="match status" value="1"/>
</dbReference>
<dbReference type="InterPro" id="IPR020097">
    <property type="entry name" value="PsdUridine_synth_TruA_a/b_dom"/>
</dbReference>